<feature type="chain" id="PRO_5034447082" description="Secreted protein" evidence="2">
    <location>
        <begin position="20"/>
        <end position="78"/>
    </location>
</feature>
<feature type="signal peptide" evidence="2">
    <location>
        <begin position="1"/>
        <end position="19"/>
    </location>
</feature>
<feature type="region of interest" description="Disordered" evidence="1">
    <location>
        <begin position="59"/>
        <end position="78"/>
    </location>
</feature>
<protein>
    <recommendedName>
        <fullName evidence="5">Secreted protein</fullName>
    </recommendedName>
</protein>
<evidence type="ECO:0000313" key="4">
    <source>
        <dbReference type="Proteomes" id="UP000615446"/>
    </source>
</evidence>
<evidence type="ECO:0000256" key="1">
    <source>
        <dbReference type="SAM" id="MobiDB-lite"/>
    </source>
</evidence>
<dbReference type="Proteomes" id="UP000615446">
    <property type="component" value="Unassembled WGS sequence"/>
</dbReference>
<organism evidence="3 4">
    <name type="scientific">Rhizophagus clarus</name>
    <dbReference type="NCBI Taxonomy" id="94130"/>
    <lineage>
        <taxon>Eukaryota</taxon>
        <taxon>Fungi</taxon>
        <taxon>Fungi incertae sedis</taxon>
        <taxon>Mucoromycota</taxon>
        <taxon>Glomeromycotina</taxon>
        <taxon>Glomeromycetes</taxon>
        <taxon>Glomerales</taxon>
        <taxon>Glomeraceae</taxon>
        <taxon>Rhizophagus</taxon>
    </lineage>
</organism>
<dbReference type="EMBL" id="BLAL01000071">
    <property type="protein sequence ID" value="GES83633.1"/>
    <property type="molecule type" value="Genomic_DNA"/>
</dbReference>
<evidence type="ECO:0008006" key="5">
    <source>
        <dbReference type="Google" id="ProtNLM"/>
    </source>
</evidence>
<comment type="caution">
    <text evidence="3">The sequence shown here is derived from an EMBL/GenBank/DDBJ whole genome shotgun (WGS) entry which is preliminary data.</text>
</comment>
<dbReference type="AlphaFoldDB" id="A0A8H3L877"/>
<proteinExistence type="predicted"/>
<keyword evidence="2" id="KW-0732">Signal</keyword>
<name>A0A8H3L877_9GLOM</name>
<accession>A0A8H3L877</accession>
<reference evidence="3" key="1">
    <citation type="submission" date="2019-10" db="EMBL/GenBank/DDBJ databases">
        <title>Conservation and host-specific expression of non-tandemly repeated heterogenous ribosome RNA gene in arbuscular mycorrhizal fungi.</title>
        <authorList>
            <person name="Maeda T."/>
            <person name="Kobayashi Y."/>
            <person name="Nakagawa T."/>
            <person name="Ezawa T."/>
            <person name="Yamaguchi K."/>
            <person name="Bino T."/>
            <person name="Nishimoto Y."/>
            <person name="Shigenobu S."/>
            <person name="Kawaguchi M."/>
        </authorList>
    </citation>
    <scope>NUCLEOTIDE SEQUENCE</scope>
    <source>
        <strain evidence="3">HR1</strain>
    </source>
</reference>
<evidence type="ECO:0000256" key="2">
    <source>
        <dbReference type="SAM" id="SignalP"/>
    </source>
</evidence>
<gene>
    <name evidence="3" type="ORF">RCL2_001079000</name>
</gene>
<sequence>MIRTFKILFSWSFFMNTSSSKVSQSQIFTSLKYYFAKISSTCLPDGIPLYFVANKISSSGRISSSSSANGENSIGLIY</sequence>
<evidence type="ECO:0000313" key="3">
    <source>
        <dbReference type="EMBL" id="GES83633.1"/>
    </source>
</evidence>